<dbReference type="GO" id="GO:0005737">
    <property type="term" value="C:cytoplasm"/>
    <property type="evidence" value="ECO:0007669"/>
    <property type="project" value="TreeGrafter"/>
</dbReference>
<gene>
    <name evidence="1" type="ORF">NCTC7914_03837</name>
</gene>
<protein>
    <submittedName>
        <fullName evidence="1">Ornithine cyclodeaminase</fullName>
        <ecNumber evidence="1">4.3.1.12</ecNumber>
    </submittedName>
</protein>
<dbReference type="SUPFAM" id="SSF51735">
    <property type="entry name" value="NAD(P)-binding Rossmann-fold domains"/>
    <property type="match status" value="1"/>
</dbReference>
<dbReference type="Gene3D" id="3.30.1780.10">
    <property type="entry name" value="ornithine cyclodeaminase, domain 1"/>
    <property type="match status" value="1"/>
</dbReference>
<dbReference type="InterPro" id="IPR036291">
    <property type="entry name" value="NAD(P)-bd_dom_sf"/>
</dbReference>
<sequence length="316" mass="33340">MKVFSKQQITARLDMELAVQCLEQGFIAFSQGKVQVPPVQAFAFPQANGDCCIKSAHVEGSATFTVKLSTGFYDNPSKGLPSNDGLMLVASASTGQPLALLQDEGWLTCIRTALAGRIAARLLAPATLKAIGILGTGTQARMQLEQLGAVTPCRSVVVWGRGDAELAAYKAFANGLGYEARVTRNAEEVARAANLIVCATPSREPLLQREWLQPGTHITAVGADAPGKQELDPALVARADLIIVDSLYQCSQYGEVSHALKAGLIKEQQLAELGALLEGRATGREHDEQITLADLTGVAVQDAQISSCVLASLTAG</sequence>
<organism evidence="1 2">
    <name type="scientific">Pseudomonas putida</name>
    <name type="common">Arthrobacter siderocapsulatus</name>
    <dbReference type="NCBI Taxonomy" id="303"/>
    <lineage>
        <taxon>Bacteria</taxon>
        <taxon>Pseudomonadati</taxon>
        <taxon>Pseudomonadota</taxon>
        <taxon>Gammaproteobacteria</taxon>
        <taxon>Pseudomonadales</taxon>
        <taxon>Pseudomonadaceae</taxon>
        <taxon>Pseudomonas</taxon>
    </lineage>
</organism>
<evidence type="ECO:0000313" key="2">
    <source>
        <dbReference type="Proteomes" id="UP000254602"/>
    </source>
</evidence>
<dbReference type="EMBL" id="UGUY01000001">
    <property type="protein sequence ID" value="SUD69689.1"/>
    <property type="molecule type" value="Genomic_DNA"/>
</dbReference>
<dbReference type="EC" id="4.3.1.12" evidence="1"/>
<dbReference type="InterPro" id="IPR023401">
    <property type="entry name" value="ODC_N"/>
</dbReference>
<reference evidence="1 2" key="1">
    <citation type="submission" date="2018-06" db="EMBL/GenBank/DDBJ databases">
        <authorList>
            <consortium name="Pathogen Informatics"/>
            <person name="Doyle S."/>
        </authorList>
    </citation>
    <scope>NUCLEOTIDE SEQUENCE [LARGE SCALE GENOMIC DNA]</scope>
    <source>
        <strain evidence="1 2">NCTC7914</strain>
    </source>
</reference>
<name>A0A379KP44_PSEPU</name>
<dbReference type="Gene3D" id="3.40.50.720">
    <property type="entry name" value="NAD(P)-binding Rossmann-like Domain"/>
    <property type="match status" value="1"/>
</dbReference>
<dbReference type="Proteomes" id="UP000254602">
    <property type="component" value="Unassembled WGS sequence"/>
</dbReference>
<dbReference type="PIRSF" id="PIRSF001439">
    <property type="entry name" value="CryM"/>
    <property type="match status" value="1"/>
</dbReference>
<dbReference type="PANTHER" id="PTHR13812:SF19">
    <property type="entry name" value="KETIMINE REDUCTASE MU-CRYSTALLIN"/>
    <property type="match status" value="1"/>
</dbReference>
<dbReference type="RefSeq" id="WP_115274774.1">
    <property type="nucleotide sequence ID" value="NZ_UGUY01000001.1"/>
</dbReference>
<proteinExistence type="predicted"/>
<keyword evidence="1" id="KW-0456">Lyase</keyword>
<dbReference type="GO" id="GO:0008473">
    <property type="term" value="F:ornithine cyclodeaminase activity"/>
    <property type="evidence" value="ECO:0007669"/>
    <property type="project" value="UniProtKB-EC"/>
</dbReference>
<dbReference type="Pfam" id="PF02423">
    <property type="entry name" value="OCD_Mu_crystall"/>
    <property type="match status" value="1"/>
</dbReference>
<dbReference type="NCBIfam" id="NF005296">
    <property type="entry name" value="PRK06823.1"/>
    <property type="match status" value="1"/>
</dbReference>
<dbReference type="InterPro" id="IPR003462">
    <property type="entry name" value="ODC_Mu_crystall"/>
</dbReference>
<dbReference type="AlphaFoldDB" id="A0A379KP44"/>
<dbReference type="PANTHER" id="PTHR13812">
    <property type="entry name" value="KETIMINE REDUCTASE MU-CRYSTALLIN"/>
    <property type="match status" value="1"/>
</dbReference>
<accession>A0A379KP44</accession>
<evidence type="ECO:0000313" key="1">
    <source>
        <dbReference type="EMBL" id="SUD69689.1"/>
    </source>
</evidence>